<accession>A0A5M6CLP2</accession>
<dbReference type="InterPro" id="IPR032676">
    <property type="entry name" value="YkuD_2"/>
</dbReference>
<reference evidence="1 2" key="1">
    <citation type="submission" date="2019-09" db="EMBL/GenBank/DDBJ databases">
        <title>Genome sequence and assembly of Taibaiella sp.</title>
        <authorList>
            <person name="Chhetri G."/>
        </authorList>
    </citation>
    <scope>NUCLEOTIDE SEQUENCE [LARGE SCALE GENOMIC DNA]</scope>
    <source>
        <strain evidence="1 2">KVB11</strain>
    </source>
</reference>
<dbReference type="AlphaFoldDB" id="A0A5M6CLP2"/>
<dbReference type="Proteomes" id="UP000323632">
    <property type="component" value="Unassembled WGS sequence"/>
</dbReference>
<keyword evidence="2" id="KW-1185">Reference proteome</keyword>
<dbReference type="PANTHER" id="PTHR38477">
    <property type="entry name" value="HYPOTHETICAL EXPORTED PROTEIN"/>
    <property type="match status" value="1"/>
</dbReference>
<proteinExistence type="predicted"/>
<name>A0A5M6CLP2_9BACT</name>
<sequence>MKLISLLFIFCFLGCVNNSVEGFEKPFPVAAKMAMLKKKAIAAKAYCKANDMDLSTVILINMNIHSGLKRFVVWDFKKDTIMMEGLVTHGCGTSKWGSDESKTKPVFSNTPDSHCSSLGKYKIGERGYSSWGIHVKYLLHGLESTNNNALARTVVLHGWNAIPDYETYPDGISESWGCPAVSNDFMAALDSLLKKKANPVLLWIYK</sequence>
<comment type="caution">
    <text evidence="1">The sequence shown here is derived from an EMBL/GenBank/DDBJ whole genome shotgun (WGS) entry which is preliminary data.</text>
</comment>
<evidence type="ECO:0000313" key="2">
    <source>
        <dbReference type="Proteomes" id="UP000323632"/>
    </source>
</evidence>
<dbReference type="Pfam" id="PF13645">
    <property type="entry name" value="YkuD_2"/>
    <property type="match status" value="1"/>
</dbReference>
<dbReference type="RefSeq" id="WP_150032581.1">
    <property type="nucleotide sequence ID" value="NZ_VWSH01000002.1"/>
</dbReference>
<evidence type="ECO:0000313" key="1">
    <source>
        <dbReference type="EMBL" id="KAA5534902.1"/>
    </source>
</evidence>
<dbReference type="EMBL" id="VWSH01000002">
    <property type="protein sequence ID" value="KAA5534902.1"/>
    <property type="molecule type" value="Genomic_DNA"/>
</dbReference>
<gene>
    <name evidence="1" type="ORF">F0919_09890</name>
</gene>
<dbReference type="PANTHER" id="PTHR38477:SF1">
    <property type="entry name" value="MUREIN L,D-TRANSPEPTIDASE CATALYTIC DOMAIN FAMILY PROTEIN"/>
    <property type="match status" value="1"/>
</dbReference>
<organism evidence="1 2">
    <name type="scientific">Taibaiella lutea</name>
    <dbReference type="NCBI Taxonomy" id="2608001"/>
    <lineage>
        <taxon>Bacteria</taxon>
        <taxon>Pseudomonadati</taxon>
        <taxon>Bacteroidota</taxon>
        <taxon>Chitinophagia</taxon>
        <taxon>Chitinophagales</taxon>
        <taxon>Chitinophagaceae</taxon>
        <taxon>Taibaiella</taxon>
    </lineage>
</organism>
<protein>
    <submittedName>
        <fullName evidence="1">Peptidase</fullName>
    </submittedName>
</protein>